<dbReference type="SUPFAM" id="SSF54427">
    <property type="entry name" value="NTF2-like"/>
    <property type="match status" value="1"/>
</dbReference>
<keyword evidence="3" id="KW-1185">Reference proteome</keyword>
<dbReference type="Proteomes" id="UP000648075">
    <property type="component" value="Unassembled WGS sequence"/>
</dbReference>
<sequence>MNIDSLIDMELIRQSLASYARGIDRQDLELVLGAYWPDGWDAHGTHEGTPAEFGAFVSRQWPMLRMQHLLGQSHIELDGKFANVETYFFAHQHLVEGGSEWVIAGRYDDRFEKRGEDWKVLHRVVVFDWRKEWALSEVDVEKLDALPNHNRGATHSDYSWDLFASKPLKRPAG</sequence>
<accession>A0A918PP57</accession>
<reference evidence="2" key="1">
    <citation type="journal article" date="2014" name="Int. J. Syst. Evol. Microbiol.">
        <title>Complete genome sequence of Corynebacterium casei LMG S-19264T (=DSM 44701T), isolated from a smear-ripened cheese.</title>
        <authorList>
            <consortium name="US DOE Joint Genome Institute (JGI-PGF)"/>
            <person name="Walter F."/>
            <person name="Albersmeier A."/>
            <person name="Kalinowski J."/>
            <person name="Ruckert C."/>
        </authorList>
    </citation>
    <scope>NUCLEOTIDE SEQUENCE</scope>
    <source>
        <strain evidence="2">KCTC 32255</strain>
    </source>
</reference>
<dbReference type="Pfam" id="PF13577">
    <property type="entry name" value="SnoaL_4"/>
    <property type="match status" value="1"/>
</dbReference>
<proteinExistence type="predicted"/>
<reference evidence="2" key="2">
    <citation type="submission" date="2020-09" db="EMBL/GenBank/DDBJ databases">
        <authorList>
            <person name="Sun Q."/>
            <person name="Kim S."/>
        </authorList>
    </citation>
    <scope>NUCLEOTIDE SEQUENCE</scope>
    <source>
        <strain evidence="2">KCTC 32255</strain>
    </source>
</reference>
<dbReference type="EMBL" id="BMZA01000027">
    <property type="protein sequence ID" value="GGZ16371.1"/>
    <property type="molecule type" value="Genomic_DNA"/>
</dbReference>
<comment type="caution">
    <text evidence="2">The sequence shown here is derived from an EMBL/GenBank/DDBJ whole genome shotgun (WGS) entry which is preliminary data.</text>
</comment>
<dbReference type="Gene3D" id="3.10.450.50">
    <property type="match status" value="1"/>
</dbReference>
<feature type="domain" description="SnoaL-like" evidence="1">
    <location>
        <begin position="5"/>
        <end position="123"/>
    </location>
</feature>
<evidence type="ECO:0000313" key="3">
    <source>
        <dbReference type="Proteomes" id="UP000648075"/>
    </source>
</evidence>
<dbReference type="AlphaFoldDB" id="A0A918PP57"/>
<evidence type="ECO:0000313" key="2">
    <source>
        <dbReference type="EMBL" id="GGZ16371.1"/>
    </source>
</evidence>
<gene>
    <name evidence="2" type="ORF">GCM10011614_33950</name>
</gene>
<evidence type="ECO:0000259" key="1">
    <source>
        <dbReference type="Pfam" id="PF13577"/>
    </source>
</evidence>
<name>A0A918PP57_9SPHN</name>
<dbReference type="InterPro" id="IPR037401">
    <property type="entry name" value="SnoaL-like"/>
</dbReference>
<protein>
    <recommendedName>
        <fullName evidence="1">SnoaL-like domain-containing protein</fullName>
    </recommendedName>
</protein>
<organism evidence="2 3">
    <name type="scientific">Novosphingobium colocasiae</name>
    <dbReference type="NCBI Taxonomy" id="1256513"/>
    <lineage>
        <taxon>Bacteria</taxon>
        <taxon>Pseudomonadati</taxon>
        <taxon>Pseudomonadota</taxon>
        <taxon>Alphaproteobacteria</taxon>
        <taxon>Sphingomonadales</taxon>
        <taxon>Sphingomonadaceae</taxon>
        <taxon>Novosphingobium</taxon>
    </lineage>
</organism>
<dbReference type="InterPro" id="IPR032710">
    <property type="entry name" value="NTF2-like_dom_sf"/>
</dbReference>
<dbReference type="CDD" id="cd00531">
    <property type="entry name" value="NTF2_like"/>
    <property type="match status" value="1"/>
</dbReference>
<dbReference type="RefSeq" id="WP_189622482.1">
    <property type="nucleotide sequence ID" value="NZ_BMZA01000027.1"/>
</dbReference>